<dbReference type="Proteomes" id="UP000191672">
    <property type="component" value="Unassembled WGS sequence"/>
</dbReference>
<keyword evidence="2" id="KW-1185">Reference proteome</keyword>
<organism evidence="1 2">
    <name type="scientific">Penicillium antarcticum</name>
    <dbReference type="NCBI Taxonomy" id="416450"/>
    <lineage>
        <taxon>Eukaryota</taxon>
        <taxon>Fungi</taxon>
        <taxon>Dikarya</taxon>
        <taxon>Ascomycota</taxon>
        <taxon>Pezizomycotina</taxon>
        <taxon>Eurotiomycetes</taxon>
        <taxon>Eurotiomycetidae</taxon>
        <taxon>Eurotiales</taxon>
        <taxon>Aspergillaceae</taxon>
        <taxon>Penicillium</taxon>
    </lineage>
</organism>
<dbReference type="EMBL" id="MDYN01000072">
    <property type="protein sequence ID" value="OQD78921.1"/>
    <property type="molecule type" value="Genomic_DNA"/>
</dbReference>
<dbReference type="AlphaFoldDB" id="A0A1V6PPR7"/>
<proteinExistence type="predicted"/>
<reference evidence="2" key="1">
    <citation type="journal article" date="2017" name="Nat. Microbiol.">
        <title>Global analysis of biosynthetic gene clusters reveals vast potential of secondary metabolite production in Penicillium species.</title>
        <authorList>
            <person name="Nielsen J.C."/>
            <person name="Grijseels S."/>
            <person name="Prigent S."/>
            <person name="Ji B."/>
            <person name="Dainat J."/>
            <person name="Nielsen K.F."/>
            <person name="Frisvad J.C."/>
            <person name="Workman M."/>
            <person name="Nielsen J."/>
        </authorList>
    </citation>
    <scope>NUCLEOTIDE SEQUENCE [LARGE SCALE GENOMIC DNA]</scope>
    <source>
        <strain evidence="2">IBT 31811</strain>
    </source>
</reference>
<protein>
    <submittedName>
        <fullName evidence="1">Uncharacterized protein</fullName>
    </submittedName>
</protein>
<accession>A0A1V6PPR7</accession>
<sequence>MVGYVNVVDAGLLELASEDESISEDEPESKDENHYRGMYMEYKQVAWGDWGM</sequence>
<gene>
    <name evidence="1" type="ORF">PENANT_c072G07734</name>
</gene>
<comment type="caution">
    <text evidence="1">The sequence shown here is derived from an EMBL/GenBank/DDBJ whole genome shotgun (WGS) entry which is preliminary data.</text>
</comment>
<evidence type="ECO:0000313" key="2">
    <source>
        <dbReference type="Proteomes" id="UP000191672"/>
    </source>
</evidence>
<name>A0A1V6PPR7_9EURO</name>
<evidence type="ECO:0000313" key="1">
    <source>
        <dbReference type="EMBL" id="OQD78921.1"/>
    </source>
</evidence>